<name>A0A433RXR1_9BACL</name>
<proteinExistence type="predicted"/>
<reference evidence="1 2" key="1">
    <citation type="submission" date="2014-11" db="EMBL/GenBank/DDBJ databases">
        <title>Genome sequence and analysis of novel Kurthia sp.</title>
        <authorList>
            <person name="Lawson J.N."/>
            <person name="Gonzalez J.E."/>
            <person name="Rinauldi L."/>
            <person name="Xuan Z."/>
            <person name="Firman A."/>
            <person name="Shaddox L."/>
            <person name="Trudeau A."/>
            <person name="Shah S."/>
            <person name="Reiman D."/>
        </authorList>
    </citation>
    <scope>NUCLEOTIDE SEQUENCE [LARGE SCALE GENOMIC DNA]</scope>
    <source>
        <strain evidence="1 2">3B1D</strain>
    </source>
</reference>
<dbReference type="AlphaFoldDB" id="A0A433RXR1"/>
<dbReference type="EMBL" id="JTFC01000008">
    <property type="protein sequence ID" value="RUS58063.1"/>
    <property type="molecule type" value="Genomic_DNA"/>
</dbReference>
<evidence type="ECO:0000313" key="2">
    <source>
        <dbReference type="Proteomes" id="UP000288623"/>
    </source>
</evidence>
<dbReference type="Proteomes" id="UP000288623">
    <property type="component" value="Unassembled WGS sequence"/>
</dbReference>
<evidence type="ECO:0000313" key="1">
    <source>
        <dbReference type="EMBL" id="RUS58063.1"/>
    </source>
</evidence>
<keyword evidence="2" id="KW-1185">Reference proteome</keyword>
<sequence>MHATALFIHKIYEEKVGVHIPIQPKLHIHISIEEPLVQQDYLEQLQAFRRVRDQIGSEMKHLAAQLVEVYAQKNIDM</sequence>
<protein>
    <submittedName>
        <fullName evidence="1">Uncharacterized protein</fullName>
    </submittedName>
</protein>
<comment type="caution">
    <text evidence="1">The sequence shown here is derived from an EMBL/GenBank/DDBJ whole genome shotgun (WGS) entry which is preliminary data.</text>
</comment>
<organism evidence="1 2">
    <name type="scientific">Candidatus Kurthia intestinigallinarum</name>
    <dbReference type="NCBI Taxonomy" id="1562256"/>
    <lineage>
        <taxon>Bacteria</taxon>
        <taxon>Bacillati</taxon>
        <taxon>Bacillota</taxon>
        <taxon>Bacilli</taxon>
        <taxon>Bacillales</taxon>
        <taxon>Caryophanaceae</taxon>
        <taxon>Kurthia</taxon>
    </lineage>
</organism>
<gene>
    <name evidence="1" type="ORF">QI30_02635</name>
</gene>
<accession>A0A433RXR1</accession>